<accession>A0A1G2BGA9</accession>
<organism evidence="1 2">
    <name type="scientific">Candidatus Kerfeldbacteria bacterium RIFOXYB2_FULL_38_14</name>
    <dbReference type="NCBI Taxonomy" id="1798547"/>
    <lineage>
        <taxon>Bacteria</taxon>
        <taxon>Candidatus Kerfeldiibacteriota</taxon>
    </lineage>
</organism>
<evidence type="ECO:0000313" key="1">
    <source>
        <dbReference type="EMBL" id="OGY88221.1"/>
    </source>
</evidence>
<gene>
    <name evidence="1" type="ORF">A2319_03460</name>
</gene>
<sequence length="67" mass="7712">MQINLSDELAKKLEQRVANSQEFASVEKYVQYVLEEVLQQTTATNNAYTKNQAEDVKQRLSDLGYLD</sequence>
<dbReference type="Proteomes" id="UP000176420">
    <property type="component" value="Unassembled WGS sequence"/>
</dbReference>
<comment type="caution">
    <text evidence="1">The sequence shown here is derived from an EMBL/GenBank/DDBJ whole genome shotgun (WGS) entry which is preliminary data.</text>
</comment>
<proteinExistence type="predicted"/>
<evidence type="ECO:0000313" key="2">
    <source>
        <dbReference type="Proteomes" id="UP000176420"/>
    </source>
</evidence>
<protein>
    <recommendedName>
        <fullName evidence="3">CopG family transcriptional regulator</fullName>
    </recommendedName>
</protein>
<dbReference type="AlphaFoldDB" id="A0A1G2BGA9"/>
<evidence type="ECO:0008006" key="3">
    <source>
        <dbReference type="Google" id="ProtNLM"/>
    </source>
</evidence>
<name>A0A1G2BGA9_9BACT</name>
<dbReference type="EMBL" id="MHKI01000003">
    <property type="protein sequence ID" value="OGY88221.1"/>
    <property type="molecule type" value="Genomic_DNA"/>
</dbReference>
<reference evidence="1 2" key="1">
    <citation type="journal article" date="2016" name="Nat. Commun.">
        <title>Thousands of microbial genomes shed light on interconnected biogeochemical processes in an aquifer system.</title>
        <authorList>
            <person name="Anantharaman K."/>
            <person name="Brown C.T."/>
            <person name="Hug L.A."/>
            <person name="Sharon I."/>
            <person name="Castelle C.J."/>
            <person name="Probst A.J."/>
            <person name="Thomas B.C."/>
            <person name="Singh A."/>
            <person name="Wilkins M.J."/>
            <person name="Karaoz U."/>
            <person name="Brodie E.L."/>
            <person name="Williams K.H."/>
            <person name="Hubbard S.S."/>
            <person name="Banfield J.F."/>
        </authorList>
    </citation>
    <scope>NUCLEOTIDE SEQUENCE [LARGE SCALE GENOMIC DNA]</scope>
</reference>